<keyword evidence="3" id="KW-1185">Reference proteome</keyword>
<accession>A0A1G7J0K1</accession>
<evidence type="ECO:0008006" key="4">
    <source>
        <dbReference type="Google" id="ProtNLM"/>
    </source>
</evidence>
<sequence>MPFAKHSLHKPSRPAATFLLSAAWTVLSLLSASELSQLVPVIWADFAREVIAALLMLGGFYAMARFWVPDLRPLSSLGFVRRPGIEGEFGRGIALGWGIAIALVLPALLTGNLSMQFSFDGQTLLRTLLSIAVLTAFALVVQLVLSGLPLRMLVKASSPGWAAAAVIFVVTMLAITGTASQGRTLPVMVLAASIFVVGFLRTRALWFSLGVQLGWSIVLQILFGSSSPYTPVTFGVVQSGAEGPIWFTGGPFGPEASLITVLVLIVALVGAFRLTKDYAWHYTWQPLEGAGHPMDVAPPAEHLREEKRQAAAAPLIQIGGLQTPQAPYNERSDPA</sequence>
<proteinExistence type="predicted"/>
<feature type="transmembrane region" description="Helical" evidence="1">
    <location>
        <begin position="51"/>
        <end position="68"/>
    </location>
</feature>
<dbReference type="EMBL" id="LT629690">
    <property type="protein sequence ID" value="SDF18393.1"/>
    <property type="molecule type" value="Genomic_DNA"/>
</dbReference>
<gene>
    <name evidence="2" type="ORF">SAMN05444167_1645</name>
</gene>
<name>A0A1G7J0K1_9BACT</name>
<organism evidence="2 3">
    <name type="scientific">Terriglobus roseus</name>
    <dbReference type="NCBI Taxonomy" id="392734"/>
    <lineage>
        <taxon>Bacteria</taxon>
        <taxon>Pseudomonadati</taxon>
        <taxon>Acidobacteriota</taxon>
        <taxon>Terriglobia</taxon>
        <taxon>Terriglobales</taxon>
        <taxon>Acidobacteriaceae</taxon>
        <taxon>Terriglobus</taxon>
    </lineage>
</organism>
<feature type="transmembrane region" description="Helical" evidence="1">
    <location>
        <begin position="128"/>
        <end position="148"/>
    </location>
</feature>
<keyword evidence="1" id="KW-0812">Transmembrane</keyword>
<evidence type="ECO:0000256" key="1">
    <source>
        <dbReference type="SAM" id="Phobius"/>
    </source>
</evidence>
<reference evidence="2 3" key="1">
    <citation type="submission" date="2016-10" db="EMBL/GenBank/DDBJ databases">
        <authorList>
            <person name="de Groot N.N."/>
        </authorList>
    </citation>
    <scope>NUCLEOTIDE SEQUENCE [LARGE SCALE GENOMIC DNA]</scope>
    <source>
        <strain evidence="2 3">GAS232</strain>
    </source>
</reference>
<keyword evidence="1" id="KW-1133">Transmembrane helix</keyword>
<feature type="transmembrane region" description="Helical" evidence="1">
    <location>
        <begin position="89"/>
        <end position="108"/>
    </location>
</feature>
<dbReference type="Proteomes" id="UP000182427">
    <property type="component" value="Chromosome I"/>
</dbReference>
<evidence type="ECO:0000313" key="3">
    <source>
        <dbReference type="Proteomes" id="UP000182427"/>
    </source>
</evidence>
<protein>
    <recommendedName>
        <fullName evidence="4">CAAX protease self-immunity</fullName>
    </recommendedName>
</protein>
<feature type="transmembrane region" description="Helical" evidence="1">
    <location>
        <begin position="256"/>
        <end position="275"/>
    </location>
</feature>
<dbReference type="RefSeq" id="WP_083344700.1">
    <property type="nucleotide sequence ID" value="NZ_LT629690.1"/>
</dbReference>
<dbReference type="PANTHER" id="PTHR39430">
    <property type="entry name" value="MEMBRANE-ASSOCIATED PROTEASE-RELATED"/>
    <property type="match status" value="1"/>
</dbReference>
<dbReference type="PANTHER" id="PTHR39430:SF1">
    <property type="entry name" value="PROTEASE"/>
    <property type="match status" value="1"/>
</dbReference>
<evidence type="ECO:0000313" key="2">
    <source>
        <dbReference type="EMBL" id="SDF18393.1"/>
    </source>
</evidence>
<dbReference type="OrthoDB" id="324900at2"/>
<feature type="transmembrane region" description="Helical" evidence="1">
    <location>
        <begin position="184"/>
        <end position="200"/>
    </location>
</feature>
<keyword evidence="1" id="KW-0472">Membrane</keyword>
<feature type="transmembrane region" description="Helical" evidence="1">
    <location>
        <begin position="160"/>
        <end position="178"/>
    </location>
</feature>
<dbReference type="AlphaFoldDB" id="A0A1G7J0K1"/>